<dbReference type="PIRSF" id="PIRSF006324">
    <property type="entry name" value="LeuE"/>
    <property type="match status" value="1"/>
</dbReference>
<reference evidence="7" key="2">
    <citation type="submission" date="2021-04" db="EMBL/GenBank/DDBJ databases">
        <authorList>
            <person name="Gilroy R."/>
        </authorList>
    </citation>
    <scope>NUCLEOTIDE SEQUENCE</scope>
    <source>
        <strain evidence="7">5032</strain>
    </source>
</reference>
<reference evidence="7" key="1">
    <citation type="journal article" date="2021" name="PeerJ">
        <title>Extensive microbial diversity within the chicken gut microbiome revealed by metagenomics and culture.</title>
        <authorList>
            <person name="Gilroy R."/>
            <person name="Ravi A."/>
            <person name="Getino M."/>
            <person name="Pursley I."/>
            <person name="Horton D.L."/>
            <person name="Alikhan N.F."/>
            <person name="Baker D."/>
            <person name="Gharbi K."/>
            <person name="Hall N."/>
            <person name="Watson M."/>
            <person name="Adriaenssens E.M."/>
            <person name="Foster-Nyarko E."/>
            <person name="Jarju S."/>
            <person name="Secka A."/>
            <person name="Antonio M."/>
            <person name="Oren A."/>
            <person name="Chaudhuri R.R."/>
            <person name="La Ragione R."/>
            <person name="Hildebrand F."/>
            <person name="Pallen M.J."/>
        </authorList>
    </citation>
    <scope>NUCLEOTIDE SEQUENCE</scope>
    <source>
        <strain evidence="7">5032</strain>
    </source>
</reference>
<dbReference type="GO" id="GO:0015171">
    <property type="term" value="F:amino acid transmembrane transporter activity"/>
    <property type="evidence" value="ECO:0007669"/>
    <property type="project" value="TreeGrafter"/>
</dbReference>
<keyword evidence="3 6" id="KW-0812">Transmembrane</keyword>
<dbReference type="Pfam" id="PF01810">
    <property type="entry name" value="LysE"/>
    <property type="match status" value="1"/>
</dbReference>
<feature type="transmembrane region" description="Helical" evidence="6">
    <location>
        <begin position="73"/>
        <end position="92"/>
    </location>
</feature>
<dbReference type="InterPro" id="IPR001123">
    <property type="entry name" value="LeuE-type"/>
</dbReference>
<feature type="transmembrane region" description="Helical" evidence="6">
    <location>
        <begin position="42"/>
        <end position="66"/>
    </location>
</feature>
<keyword evidence="4 6" id="KW-1133">Transmembrane helix</keyword>
<evidence type="ECO:0000256" key="3">
    <source>
        <dbReference type="ARBA" id="ARBA00022692"/>
    </source>
</evidence>
<dbReference type="GO" id="GO:0005886">
    <property type="term" value="C:plasma membrane"/>
    <property type="evidence" value="ECO:0007669"/>
    <property type="project" value="UniProtKB-SubCell"/>
</dbReference>
<evidence type="ECO:0000256" key="2">
    <source>
        <dbReference type="ARBA" id="ARBA00022475"/>
    </source>
</evidence>
<protein>
    <submittedName>
        <fullName evidence="7">LysE family translocator</fullName>
    </submittedName>
</protein>
<accession>A0A9D2HNL6</accession>
<feature type="transmembrane region" description="Helical" evidence="6">
    <location>
        <begin position="149"/>
        <end position="175"/>
    </location>
</feature>
<comment type="subcellular location">
    <subcellularLocation>
        <location evidence="1">Cell membrane</location>
        <topology evidence="1">Multi-pass membrane protein</topology>
    </subcellularLocation>
</comment>
<name>A0A9D2HNL6_9BACT</name>
<evidence type="ECO:0000256" key="4">
    <source>
        <dbReference type="ARBA" id="ARBA00022989"/>
    </source>
</evidence>
<dbReference type="AlphaFoldDB" id="A0A9D2HNL6"/>
<keyword evidence="2" id="KW-1003">Cell membrane</keyword>
<feature type="transmembrane region" description="Helical" evidence="6">
    <location>
        <begin position="187"/>
        <end position="206"/>
    </location>
</feature>
<evidence type="ECO:0000313" key="8">
    <source>
        <dbReference type="Proteomes" id="UP000823821"/>
    </source>
</evidence>
<proteinExistence type="predicted"/>
<evidence type="ECO:0000256" key="6">
    <source>
        <dbReference type="SAM" id="Phobius"/>
    </source>
</evidence>
<gene>
    <name evidence="7" type="ORF">H9784_07255</name>
</gene>
<dbReference type="PANTHER" id="PTHR30086:SF20">
    <property type="entry name" value="ARGININE EXPORTER PROTEIN ARGO-RELATED"/>
    <property type="match status" value="1"/>
</dbReference>
<keyword evidence="5 6" id="KW-0472">Membrane</keyword>
<evidence type="ECO:0000313" key="7">
    <source>
        <dbReference type="EMBL" id="HJA79345.1"/>
    </source>
</evidence>
<sequence length="207" mass="22032">MISLQTALTFFVIAAGLAVTPGPDILFVLTQSALYGARAGLATTLGLMSGLFVHTSLVALGVAAFFQHSPTAFLLLKIAGAVYLLYLAWLSFRAGAMLALGEQGNFIGYAALYRRGLFMNVTNPKVSLFFLAFLPQFCSPERGSMAAQVIQLGLLFLLATCLVFGLTALLSGRLARRFNDSPKAQMIMHRLAGLVFVGLAACLAFTA</sequence>
<organism evidence="7 8">
    <name type="scientific">Candidatus Desulfovibrio intestinavium</name>
    <dbReference type="NCBI Taxonomy" id="2838534"/>
    <lineage>
        <taxon>Bacteria</taxon>
        <taxon>Pseudomonadati</taxon>
        <taxon>Thermodesulfobacteriota</taxon>
        <taxon>Desulfovibrionia</taxon>
        <taxon>Desulfovibrionales</taxon>
        <taxon>Desulfovibrionaceae</taxon>
        <taxon>Desulfovibrio</taxon>
    </lineage>
</organism>
<dbReference type="EMBL" id="DWZD01000040">
    <property type="protein sequence ID" value="HJA79345.1"/>
    <property type="molecule type" value="Genomic_DNA"/>
</dbReference>
<evidence type="ECO:0000256" key="5">
    <source>
        <dbReference type="ARBA" id="ARBA00023136"/>
    </source>
</evidence>
<dbReference type="Proteomes" id="UP000823821">
    <property type="component" value="Unassembled WGS sequence"/>
</dbReference>
<evidence type="ECO:0000256" key="1">
    <source>
        <dbReference type="ARBA" id="ARBA00004651"/>
    </source>
</evidence>
<comment type="caution">
    <text evidence="7">The sequence shown here is derived from an EMBL/GenBank/DDBJ whole genome shotgun (WGS) entry which is preliminary data.</text>
</comment>
<dbReference type="PANTHER" id="PTHR30086">
    <property type="entry name" value="ARGININE EXPORTER PROTEIN ARGO"/>
    <property type="match status" value="1"/>
</dbReference>